<dbReference type="KEGG" id="hqi:H9L05_22490"/>
<organism evidence="3 4">
    <name type="scientific">Hymenobacter qilianensis</name>
    <dbReference type="NCBI Taxonomy" id="1385715"/>
    <lineage>
        <taxon>Bacteria</taxon>
        <taxon>Pseudomonadati</taxon>
        <taxon>Bacteroidota</taxon>
        <taxon>Cytophagia</taxon>
        <taxon>Cytophagales</taxon>
        <taxon>Hymenobacteraceae</taxon>
        <taxon>Hymenobacter</taxon>
    </lineage>
</organism>
<dbReference type="Proteomes" id="UP000516093">
    <property type="component" value="Plasmid p_unnamed3"/>
</dbReference>
<reference evidence="3 4" key="1">
    <citation type="submission" date="2020-08" db="EMBL/GenBank/DDBJ databases">
        <title>Genome sequence of Hymenobacter qilianensis JCM 19763T.</title>
        <authorList>
            <person name="Hyun D.-W."/>
            <person name="Bae J.-W."/>
        </authorList>
    </citation>
    <scope>NUCLEOTIDE SEQUENCE [LARGE SCALE GENOMIC DNA]</scope>
    <source>
        <strain evidence="3 4">JCM 19763</strain>
        <plasmid evidence="3 4">p_unnamed3</plasmid>
    </source>
</reference>
<keyword evidence="4" id="KW-1185">Reference proteome</keyword>
<accession>A0A7H0H1Q5</accession>
<dbReference type="Gene3D" id="1.20.1260.10">
    <property type="match status" value="1"/>
</dbReference>
<feature type="signal peptide" evidence="2">
    <location>
        <begin position="1"/>
        <end position="21"/>
    </location>
</feature>
<evidence type="ECO:0000256" key="1">
    <source>
        <dbReference type="SAM" id="MobiDB-lite"/>
    </source>
</evidence>
<feature type="chain" id="PRO_5028885762" evidence="2">
    <location>
        <begin position="22"/>
        <end position="235"/>
    </location>
</feature>
<name>A0A7H0H1Q5_9BACT</name>
<dbReference type="AlphaFoldDB" id="A0A7H0H1Q5"/>
<proteinExistence type="predicted"/>
<feature type="region of interest" description="Disordered" evidence="1">
    <location>
        <begin position="25"/>
        <end position="58"/>
    </location>
</feature>
<protein>
    <submittedName>
        <fullName evidence="3">DUF305 domain-containing protein</fullName>
    </submittedName>
</protein>
<evidence type="ECO:0000313" key="3">
    <source>
        <dbReference type="EMBL" id="QNP54471.1"/>
    </source>
</evidence>
<geneLocation type="plasmid" evidence="3 4">
    <name>p_unnamed3</name>
</geneLocation>
<dbReference type="EMBL" id="CP060787">
    <property type="protein sequence ID" value="QNP54471.1"/>
    <property type="molecule type" value="Genomic_DNA"/>
</dbReference>
<dbReference type="InterPro" id="IPR012347">
    <property type="entry name" value="Ferritin-like"/>
</dbReference>
<dbReference type="RefSeq" id="WP_187734630.1">
    <property type="nucleotide sequence ID" value="NZ_BMFN01000007.1"/>
</dbReference>
<feature type="compositionally biased region" description="Pro residues" evidence="1">
    <location>
        <begin position="30"/>
        <end position="41"/>
    </location>
</feature>
<evidence type="ECO:0000313" key="4">
    <source>
        <dbReference type="Proteomes" id="UP000516093"/>
    </source>
</evidence>
<sequence length="235" mass="25745">MLRLRFAPLPFLCLLSTLALSGCDQKPAPEATPPAPLPPPSHGDAREPVTHFDPPGEPATARRIVAALGDEVRHNNSVENSDHIFLHLLEVYHHSGLDLAQAYLRGGKNAALRLAADTLRHRSERNLQELEALRVNQHRPGTDFRATSPTQVRALQQALQRVHRPLATPVPAGTPDEEFAALAALFYQSGLVLAQTELRYGRQAQPKTLAAHWLAAQQRELEALTAGQRAARPTP</sequence>
<gene>
    <name evidence="3" type="ORF">H9L05_22490</name>
</gene>
<keyword evidence="2" id="KW-0732">Signal</keyword>
<dbReference type="PROSITE" id="PS51257">
    <property type="entry name" value="PROKAR_LIPOPROTEIN"/>
    <property type="match status" value="1"/>
</dbReference>
<evidence type="ECO:0000256" key="2">
    <source>
        <dbReference type="SAM" id="SignalP"/>
    </source>
</evidence>
<keyword evidence="3" id="KW-0614">Plasmid</keyword>